<evidence type="ECO:0000259" key="5">
    <source>
        <dbReference type="PROSITE" id="PS50887"/>
    </source>
</evidence>
<organism evidence="6 7">
    <name type="scientific">Sulfurimonas gotlandica (strain DSM 19862 / JCM 16533 / GD1)</name>
    <dbReference type="NCBI Taxonomy" id="929558"/>
    <lineage>
        <taxon>Bacteria</taxon>
        <taxon>Pseudomonadati</taxon>
        <taxon>Campylobacterota</taxon>
        <taxon>Epsilonproteobacteria</taxon>
        <taxon>Campylobacterales</taxon>
        <taxon>Sulfurimonadaceae</taxon>
        <taxon>Sulfurimonas</taxon>
    </lineage>
</organism>
<feature type="domain" description="Response regulatory" evidence="3">
    <location>
        <begin position="16"/>
        <end position="130"/>
    </location>
</feature>
<dbReference type="RefSeq" id="WP_008339797.1">
    <property type="nucleotide sequence ID" value="NZ_AFRZ01000001.1"/>
</dbReference>
<dbReference type="NCBIfam" id="TIGR00254">
    <property type="entry name" value="GGDEF"/>
    <property type="match status" value="1"/>
</dbReference>
<accession>B6BN75</accession>
<dbReference type="AlphaFoldDB" id="B6BN75"/>
<dbReference type="InterPro" id="IPR000160">
    <property type="entry name" value="GGDEF_dom"/>
</dbReference>
<dbReference type="OrthoDB" id="9790732at2"/>
<dbReference type="Pfam" id="PF00563">
    <property type="entry name" value="EAL"/>
    <property type="match status" value="1"/>
</dbReference>
<keyword evidence="1" id="KW-0597">Phosphoprotein</keyword>
<dbReference type="InterPro" id="IPR001633">
    <property type="entry name" value="EAL_dom"/>
</dbReference>
<dbReference type="STRING" id="929558.SMGD1_2420"/>
<evidence type="ECO:0000256" key="1">
    <source>
        <dbReference type="PROSITE-ProRule" id="PRU00169"/>
    </source>
</evidence>
<name>B6BN75_SULGG</name>
<dbReference type="HOGENOM" id="CLU_000445_70_50_7"/>
<dbReference type="SUPFAM" id="SSF55073">
    <property type="entry name" value="Nucleotide cyclase"/>
    <property type="match status" value="1"/>
</dbReference>
<evidence type="ECO:0000313" key="6">
    <source>
        <dbReference type="EMBL" id="EHP30943.1"/>
    </source>
</evidence>
<dbReference type="SMART" id="SM00267">
    <property type="entry name" value="GGDEF"/>
    <property type="match status" value="1"/>
</dbReference>
<dbReference type="eggNOG" id="COG5001">
    <property type="taxonomic scope" value="Bacteria"/>
</dbReference>
<dbReference type="Gene3D" id="3.30.70.270">
    <property type="match status" value="1"/>
</dbReference>
<proteinExistence type="predicted"/>
<dbReference type="CDD" id="cd01948">
    <property type="entry name" value="EAL"/>
    <property type="match status" value="1"/>
</dbReference>
<accession>H1FZ59</accession>
<evidence type="ECO:0000313" key="7">
    <source>
        <dbReference type="Proteomes" id="UP000006431"/>
    </source>
</evidence>
<evidence type="ECO:0000256" key="2">
    <source>
        <dbReference type="SAM" id="Coils"/>
    </source>
</evidence>
<dbReference type="SUPFAM" id="SSF141868">
    <property type="entry name" value="EAL domain-like"/>
    <property type="match status" value="1"/>
</dbReference>
<dbReference type="SUPFAM" id="SSF52172">
    <property type="entry name" value="CheY-like"/>
    <property type="match status" value="1"/>
</dbReference>
<feature type="modified residue" description="4-aspartylphosphate" evidence="1">
    <location>
        <position position="65"/>
    </location>
</feature>
<dbReference type="CDD" id="cd00156">
    <property type="entry name" value="REC"/>
    <property type="match status" value="1"/>
</dbReference>
<dbReference type="PROSITE" id="PS50887">
    <property type="entry name" value="GGDEF"/>
    <property type="match status" value="1"/>
</dbReference>
<protein>
    <submittedName>
        <fullName evidence="6">Response regulator receiver</fullName>
    </submittedName>
</protein>
<dbReference type="InterPro" id="IPR035919">
    <property type="entry name" value="EAL_sf"/>
</dbReference>
<dbReference type="GO" id="GO:0000160">
    <property type="term" value="P:phosphorelay signal transduction system"/>
    <property type="evidence" value="ECO:0007669"/>
    <property type="project" value="InterPro"/>
</dbReference>
<dbReference type="Proteomes" id="UP000006431">
    <property type="component" value="Unassembled WGS sequence"/>
</dbReference>
<dbReference type="PROSITE" id="PS50883">
    <property type="entry name" value="EAL"/>
    <property type="match status" value="1"/>
</dbReference>
<dbReference type="PANTHER" id="PTHR33121:SF71">
    <property type="entry name" value="OXYGEN SENSOR PROTEIN DOSP"/>
    <property type="match status" value="1"/>
</dbReference>
<dbReference type="EMBL" id="AFRZ01000001">
    <property type="protein sequence ID" value="EHP30943.1"/>
    <property type="molecule type" value="Genomic_DNA"/>
</dbReference>
<dbReference type="InterPro" id="IPR029787">
    <property type="entry name" value="Nucleotide_cyclase"/>
</dbReference>
<dbReference type="PATRIC" id="fig|929558.5.peg.2410"/>
<keyword evidence="7" id="KW-1185">Reference proteome</keyword>
<feature type="coiled-coil region" evidence="2">
    <location>
        <begin position="132"/>
        <end position="159"/>
    </location>
</feature>
<dbReference type="InterPro" id="IPR050706">
    <property type="entry name" value="Cyclic-di-GMP_PDE-like"/>
</dbReference>
<dbReference type="InterPro" id="IPR011006">
    <property type="entry name" value="CheY-like_superfamily"/>
</dbReference>
<evidence type="ECO:0000259" key="3">
    <source>
        <dbReference type="PROSITE" id="PS50110"/>
    </source>
</evidence>
<dbReference type="InterPro" id="IPR043128">
    <property type="entry name" value="Rev_trsase/Diguanyl_cyclase"/>
</dbReference>
<sequence>MHNRIQECVLLCNKLNILYVEDNEDARQFTMEMLKRFFKSIIVAVDGKDGLAKFKENNFDMIITDINMPKMNGLEMAKEIKSINKSIPILILSAHNEENYFISSIQIGIDGYLLKPLEISQFTNTLLKSVEKIHLQKEIQSYQRELELSNVNLESKVKERTLELEHRLYHDNLTNLGNHTYMMKNIGSSSNETIYLIDINGFQKFNDIYGLKSGNVILKKFAQNLQDFNKENNYMLYRVYGDGFVLQKNKKSSIKNNFEAEKEKLLKHFESIKIYLEEIEEDIEIEVTIGASVNEERPFIKADMALKHAKKDNLSIALYTEEMDTSKRLINDLYWKKEIKSALKNDSILPVFQGIVDMSQNVVKYESLMRLKQCKDGEEKLISPFFFLDAAVNTRQYNKLTRIMVQKTFSFMQDKDIDFSINLSFEDLSDSLRVEFLHAQIKKYGVENRLILEILESETVSDYELVMNVLKEFRDKGVRIAIDDFGSGYSNFEHILKLDPDFIKIDGSLTKNILEDNRTYTLIKAICEFSHKLDIKVIAEFVSTQEIFLALKELGIDEYQGFHFSIPSTKLL</sequence>
<dbReference type="PROSITE" id="PS50110">
    <property type="entry name" value="RESPONSE_REGULATORY"/>
    <property type="match status" value="1"/>
</dbReference>
<feature type="domain" description="GGDEF" evidence="5">
    <location>
        <begin position="190"/>
        <end position="322"/>
    </location>
</feature>
<reference evidence="6 7" key="1">
    <citation type="journal article" date="2012" name="Proc. Natl. Acad. Sci. U.S.A.">
        <title>Genome and physiology of a model Epsilonproteobacterium responsible for sulfide detoxification in marine oxygen depletion zones.</title>
        <authorList>
            <person name="Grote J."/>
            <person name="Schott T."/>
            <person name="Bruckner C.G."/>
            <person name="Glockner F.O."/>
            <person name="Jost G."/>
            <person name="Teeling H."/>
            <person name="Labrenz M."/>
            <person name="Jurgens K."/>
        </authorList>
    </citation>
    <scope>NUCLEOTIDE SEQUENCE [LARGE SCALE GENOMIC DNA]</scope>
    <source>
        <strain evidence="6 7">GD1</strain>
    </source>
</reference>
<evidence type="ECO:0000259" key="4">
    <source>
        <dbReference type="PROSITE" id="PS50883"/>
    </source>
</evidence>
<dbReference type="SMART" id="SM00448">
    <property type="entry name" value="REC"/>
    <property type="match status" value="1"/>
</dbReference>
<dbReference type="Pfam" id="PF00072">
    <property type="entry name" value="Response_reg"/>
    <property type="match status" value="1"/>
</dbReference>
<dbReference type="Gene3D" id="3.20.20.450">
    <property type="entry name" value="EAL domain"/>
    <property type="match status" value="1"/>
</dbReference>
<dbReference type="InterPro" id="IPR001789">
    <property type="entry name" value="Sig_transdc_resp-reg_receiver"/>
</dbReference>
<dbReference type="SMART" id="SM00052">
    <property type="entry name" value="EAL"/>
    <property type="match status" value="1"/>
</dbReference>
<comment type="caution">
    <text evidence="6">The sequence shown here is derived from an EMBL/GenBank/DDBJ whole genome shotgun (WGS) entry which is preliminary data.</text>
</comment>
<dbReference type="Pfam" id="PF00990">
    <property type="entry name" value="GGDEF"/>
    <property type="match status" value="1"/>
</dbReference>
<gene>
    <name evidence="6" type="ORF">SMGD1_2420</name>
</gene>
<dbReference type="GO" id="GO:0071111">
    <property type="term" value="F:cyclic-guanylate-specific phosphodiesterase activity"/>
    <property type="evidence" value="ECO:0007669"/>
    <property type="project" value="InterPro"/>
</dbReference>
<dbReference type="Gene3D" id="3.40.50.2300">
    <property type="match status" value="1"/>
</dbReference>
<dbReference type="PANTHER" id="PTHR33121">
    <property type="entry name" value="CYCLIC DI-GMP PHOSPHODIESTERASE PDEF"/>
    <property type="match status" value="1"/>
</dbReference>
<keyword evidence="2" id="KW-0175">Coiled coil</keyword>
<feature type="domain" description="EAL" evidence="4">
    <location>
        <begin position="332"/>
        <end position="572"/>
    </location>
</feature>